<evidence type="ECO:0000256" key="1">
    <source>
        <dbReference type="ARBA" id="ARBA00007957"/>
    </source>
</evidence>
<keyword evidence="2" id="KW-0678">Repressor</keyword>
<dbReference type="GO" id="GO:0003700">
    <property type="term" value="F:DNA-binding transcription factor activity"/>
    <property type="evidence" value="ECO:0007669"/>
    <property type="project" value="InterPro"/>
</dbReference>
<evidence type="ECO:0000256" key="3">
    <source>
        <dbReference type="ARBA" id="ARBA00022833"/>
    </source>
</evidence>
<dbReference type="PANTHER" id="PTHR33202:SF7">
    <property type="entry name" value="FERRIC UPTAKE REGULATION PROTEIN"/>
    <property type="match status" value="1"/>
</dbReference>
<protein>
    <submittedName>
        <fullName evidence="9">Uncharacterized protein</fullName>
    </submittedName>
</protein>
<accession>A0A1W6LDZ5</accession>
<evidence type="ECO:0000256" key="6">
    <source>
        <dbReference type="ARBA" id="ARBA00023163"/>
    </source>
</evidence>
<proteinExistence type="inferred from homology"/>
<comment type="cofactor">
    <cofactor evidence="7">
        <name>Zn(2+)</name>
        <dbReference type="ChEBI" id="CHEBI:29105"/>
    </cofactor>
    <text evidence="7">Binds 1 zinc ion per subunit.</text>
</comment>
<gene>
    <name evidence="9" type="ORF">A4W93_22655</name>
</gene>
<feature type="binding site" evidence="7">
    <location>
        <position position="98"/>
    </location>
    <ligand>
        <name>Zn(2+)</name>
        <dbReference type="ChEBI" id="CHEBI:29105"/>
    </ligand>
</feature>
<dbReference type="AlphaFoldDB" id="A0A1W6LDZ5"/>
<dbReference type="InterPro" id="IPR002481">
    <property type="entry name" value="FUR"/>
</dbReference>
<dbReference type="KEGG" id="rgu:A4W93_22655"/>
<keyword evidence="10" id="KW-1185">Reference proteome</keyword>
<dbReference type="PANTHER" id="PTHR33202">
    <property type="entry name" value="ZINC UPTAKE REGULATION PROTEIN"/>
    <property type="match status" value="1"/>
</dbReference>
<feature type="binding site" evidence="8">
    <location>
        <position position="89"/>
    </location>
    <ligand>
        <name>Fe cation</name>
        <dbReference type="ChEBI" id="CHEBI:24875"/>
    </ligand>
</feature>
<dbReference type="GO" id="GO:0008270">
    <property type="term" value="F:zinc ion binding"/>
    <property type="evidence" value="ECO:0007669"/>
    <property type="project" value="TreeGrafter"/>
</dbReference>
<evidence type="ECO:0000256" key="5">
    <source>
        <dbReference type="ARBA" id="ARBA00023125"/>
    </source>
</evidence>
<evidence type="ECO:0000256" key="2">
    <source>
        <dbReference type="ARBA" id="ARBA00022491"/>
    </source>
</evidence>
<dbReference type="GO" id="GO:0000976">
    <property type="term" value="F:transcription cis-regulatory region binding"/>
    <property type="evidence" value="ECO:0007669"/>
    <property type="project" value="TreeGrafter"/>
</dbReference>
<keyword evidence="4" id="KW-0805">Transcription regulation</keyword>
<dbReference type="SUPFAM" id="SSF46785">
    <property type="entry name" value="Winged helix' DNA-binding domain"/>
    <property type="match status" value="1"/>
</dbReference>
<name>A0A1W6LDZ5_9BURK</name>
<evidence type="ECO:0000256" key="4">
    <source>
        <dbReference type="ARBA" id="ARBA00023015"/>
    </source>
</evidence>
<keyword evidence="8" id="KW-0408">Iron</keyword>
<feature type="binding site" evidence="7">
    <location>
        <position position="95"/>
    </location>
    <ligand>
        <name>Zn(2+)</name>
        <dbReference type="ChEBI" id="CHEBI:29105"/>
    </ligand>
</feature>
<dbReference type="Pfam" id="PF01475">
    <property type="entry name" value="FUR"/>
    <property type="match status" value="1"/>
</dbReference>
<feature type="binding site" evidence="7">
    <location>
        <position position="135"/>
    </location>
    <ligand>
        <name>Zn(2+)</name>
        <dbReference type="ChEBI" id="CHEBI:29105"/>
    </ligand>
</feature>
<dbReference type="Proteomes" id="UP000193427">
    <property type="component" value="Chromosome"/>
</dbReference>
<evidence type="ECO:0000256" key="8">
    <source>
        <dbReference type="PIRSR" id="PIRSR602481-2"/>
    </source>
</evidence>
<dbReference type="GO" id="GO:1900376">
    <property type="term" value="P:regulation of secondary metabolite biosynthetic process"/>
    <property type="evidence" value="ECO:0007669"/>
    <property type="project" value="TreeGrafter"/>
</dbReference>
<organism evidence="9 10">
    <name type="scientific">Piscinibacter gummiphilus</name>
    <dbReference type="NCBI Taxonomy" id="946333"/>
    <lineage>
        <taxon>Bacteria</taxon>
        <taxon>Pseudomonadati</taxon>
        <taxon>Pseudomonadota</taxon>
        <taxon>Betaproteobacteria</taxon>
        <taxon>Burkholderiales</taxon>
        <taxon>Sphaerotilaceae</taxon>
        <taxon>Piscinibacter</taxon>
    </lineage>
</organism>
<evidence type="ECO:0000313" key="9">
    <source>
        <dbReference type="EMBL" id="ARN22482.1"/>
    </source>
</evidence>
<keyword evidence="7" id="KW-0479">Metal-binding</keyword>
<evidence type="ECO:0000313" key="10">
    <source>
        <dbReference type="Proteomes" id="UP000193427"/>
    </source>
</evidence>
<keyword evidence="5" id="KW-0238">DNA-binding</keyword>
<dbReference type="Gene3D" id="3.30.1490.190">
    <property type="match status" value="1"/>
</dbReference>
<dbReference type="GO" id="GO:0045892">
    <property type="term" value="P:negative regulation of DNA-templated transcription"/>
    <property type="evidence" value="ECO:0007669"/>
    <property type="project" value="TreeGrafter"/>
</dbReference>
<dbReference type="OrthoDB" id="8659436at2"/>
<comment type="cofactor">
    <cofactor evidence="8">
        <name>Mn(2+)</name>
        <dbReference type="ChEBI" id="CHEBI:29035"/>
    </cofactor>
    <cofactor evidence="8">
        <name>Fe(2+)</name>
        <dbReference type="ChEBI" id="CHEBI:29033"/>
    </cofactor>
    <text evidence="8">Binds 1 Mn(2+) or Fe(2+) ion per subunit.</text>
</comment>
<keyword evidence="6" id="KW-0804">Transcription</keyword>
<comment type="similarity">
    <text evidence="1">Belongs to the Fur family.</text>
</comment>
<dbReference type="Gene3D" id="1.10.10.10">
    <property type="entry name" value="Winged helix-like DNA-binding domain superfamily/Winged helix DNA-binding domain"/>
    <property type="match status" value="1"/>
</dbReference>
<dbReference type="EMBL" id="CP015118">
    <property type="protein sequence ID" value="ARN22482.1"/>
    <property type="molecule type" value="Genomic_DNA"/>
</dbReference>
<dbReference type="STRING" id="946333.A4W93_22655"/>
<evidence type="ECO:0000256" key="7">
    <source>
        <dbReference type="PIRSR" id="PIRSR602481-1"/>
    </source>
</evidence>
<reference evidence="9 10" key="1">
    <citation type="submission" date="2016-04" db="EMBL/GenBank/DDBJ databases">
        <title>Complete genome sequence of natural rubber-degrading, novel Gram-negative bacterium, Rhizobacter gummiphilus strain NS21.</title>
        <authorList>
            <person name="Tabata M."/>
            <person name="Kasai D."/>
            <person name="Fukuda M."/>
        </authorList>
    </citation>
    <scope>NUCLEOTIDE SEQUENCE [LARGE SCALE GENOMIC DNA]</scope>
    <source>
        <strain evidence="9 10">NS21</strain>
    </source>
</reference>
<dbReference type="InterPro" id="IPR043135">
    <property type="entry name" value="Fur_C"/>
</dbReference>
<dbReference type="RefSeq" id="WP_085752783.1">
    <property type="nucleotide sequence ID" value="NZ_BSPR01000020.1"/>
</dbReference>
<sequence length="141" mass="15324">MANAAETLRQHDLRPTAAREWVLGLLTEHTADGGSITPEALHRRLAEQGHRSSLPSVYRVLVELTDAGLVERFRPAPGASVFALKRGAHVLHLLCTRCRSVEVVRDARAASRLRAVGEARGFALERVGWSLLGLCKGCSPP</sequence>
<keyword evidence="3 7" id="KW-0862">Zinc</keyword>
<dbReference type="InterPro" id="IPR036390">
    <property type="entry name" value="WH_DNA-bd_sf"/>
</dbReference>
<dbReference type="InterPro" id="IPR036388">
    <property type="entry name" value="WH-like_DNA-bd_sf"/>
</dbReference>
<feature type="binding site" evidence="7">
    <location>
        <position position="138"/>
    </location>
    <ligand>
        <name>Zn(2+)</name>
        <dbReference type="ChEBI" id="CHEBI:29105"/>
    </ligand>
</feature>